<dbReference type="OrthoDB" id="736928at2759"/>
<keyword evidence="3" id="KW-1185">Reference proteome</keyword>
<evidence type="ECO:0000256" key="1">
    <source>
        <dbReference type="SAM" id="MobiDB-lite"/>
    </source>
</evidence>
<protein>
    <recommendedName>
        <fullName evidence="4">DUF4228 domain-containing protein</fullName>
    </recommendedName>
</protein>
<evidence type="ECO:0000313" key="2">
    <source>
        <dbReference type="EMBL" id="PKU72291.1"/>
    </source>
</evidence>
<dbReference type="EMBL" id="KZ502842">
    <property type="protein sequence ID" value="PKU72291.1"/>
    <property type="molecule type" value="Genomic_DNA"/>
</dbReference>
<dbReference type="AlphaFoldDB" id="A0A2I0W9H0"/>
<feature type="region of interest" description="Disordered" evidence="1">
    <location>
        <begin position="102"/>
        <end position="130"/>
    </location>
</feature>
<name>A0A2I0W9H0_9ASPA</name>
<organism evidence="2 3">
    <name type="scientific">Dendrobium catenatum</name>
    <dbReference type="NCBI Taxonomy" id="906689"/>
    <lineage>
        <taxon>Eukaryota</taxon>
        <taxon>Viridiplantae</taxon>
        <taxon>Streptophyta</taxon>
        <taxon>Embryophyta</taxon>
        <taxon>Tracheophyta</taxon>
        <taxon>Spermatophyta</taxon>
        <taxon>Magnoliopsida</taxon>
        <taxon>Liliopsida</taxon>
        <taxon>Asparagales</taxon>
        <taxon>Orchidaceae</taxon>
        <taxon>Epidendroideae</taxon>
        <taxon>Malaxideae</taxon>
        <taxon>Dendrobiinae</taxon>
        <taxon>Dendrobium</taxon>
    </lineage>
</organism>
<dbReference type="PANTHER" id="PTHR33052">
    <property type="entry name" value="DUF4228 DOMAIN PROTEIN-RELATED"/>
    <property type="match status" value="1"/>
</dbReference>
<evidence type="ECO:0000313" key="3">
    <source>
        <dbReference type="Proteomes" id="UP000233837"/>
    </source>
</evidence>
<gene>
    <name evidence="2" type="ORF">MA16_Dca006291</name>
</gene>
<accession>A0A2I0W9H0</accession>
<reference evidence="2 3" key="2">
    <citation type="journal article" date="2017" name="Nature">
        <title>The Apostasia genome and the evolution of orchids.</title>
        <authorList>
            <person name="Zhang G.Q."/>
            <person name="Liu K.W."/>
            <person name="Li Z."/>
            <person name="Lohaus R."/>
            <person name="Hsiao Y.Y."/>
            <person name="Niu S.C."/>
            <person name="Wang J.Y."/>
            <person name="Lin Y.C."/>
            <person name="Xu Q."/>
            <person name="Chen L.J."/>
            <person name="Yoshida K."/>
            <person name="Fujiwara S."/>
            <person name="Wang Z.W."/>
            <person name="Zhang Y.Q."/>
            <person name="Mitsuda N."/>
            <person name="Wang M."/>
            <person name="Liu G.H."/>
            <person name="Pecoraro L."/>
            <person name="Huang H.X."/>
            <person name="Xiao X.J."/>
            <person name="Lin M."/>
            <person name="Wu X.Y."/>
            <person name="Wu W.L."/>
            <person name="Chen Y.Y."/>
            <person name="Chang S.B."/>
            <person name="Sakamoto S."/>
            <person name="Ohme-Takagi M."/>
            <person name="Yagi M."/>
            <person name="Zeng S.J."/>
            <person name="Shen C.Y."/>
            <person name="Yeh C.M."/>
            <person name="Luo Y.B."/>
            <person name="Tsai W.C."/>
            <person name="Van de Peer Y."/>
            <person name="Liu Z.J."/>
        </authorList>
    </citation>
    <scope>NUCLEOTIDE SEQUENCE [LARGE SCALE GENOMIC DNA]</scope>
    <source>
        <tissue evidence="2">The whole plant</tissue>
    </source>
</reference>
<feature type="compositionally biased region" description="Basic residues" evidence="1">
    <location>
        <begin position="102"/>
        <end position="114"/>
    </location>
</feature>
<evidence type="ECO:0008006" key="4">
    <source>
        <dbReference type="Google" id="ProtNLM"/>
    </source>
</evidence>
<sequence length="172" mass="19210">MGCCFGCCFCCDESEPFNGVRVMHVNGHVEGFDPPITVSEVTGKPPYQLLFLPIQLLSGIAKPLRPDEQLEPGRFYFLLPHTVLQAGPVDLIALANRLTAKARRSANSKPKKGTRSPVVQTADKTDPLGVAPRTRRIKPWRPVLSTIRELSFRLTMERRESMKNPVNSRAEK</sequence>
<dbReference type="Proteomes" id="UP000233837">
    <property type="component" value="Unassembled WGS sequence"/>
</dbReference>
<reference evidence="2 3" key="1">
    <citation type="journal article" date="2016" name="Sci. Rep.">
        <title>The Dendrobium catenatum Lindl. genome sequence provides insights into polysaccharide synthase, floral development and adaptive evolution.</title>
        <authorList>
            <person name="Zhang G.Q."/>
            <person name="Xu Q."/>
            <person name="Bian C."/>
            <person name="Tsai W.C."/>
            <person name="Yeh C.M."/>
            <person name="Liu K.W."/>
            <person name="Yoshida K."/>
            <person name="Zhang L.S."/>
            <person name="Chang S.B."/>
            <person name="Chen F."/>
            <person name="Shi Y."/>
            <person name="Su Y.Y."/>
            <person name="Zhang Y.Q."/>
            <person name="Chen L.J."/>
            <person name="Yin Y."/>
            <person name="Lin M."/>
            <person name="Huang H."/>
            <person name="Deng H."/>
            <person name="Wang Z.W."/>
            <person name="Zhu S.L."/>
            <person name="Zhao X."/>
            <person name="Deng C."/>
            <person name="Niu S.C."/>
            <person name="Huang J."/>
            <person name="Wang M."/>
            <person name="Liu G.H."/>
            <person name="Yang H.J."/>
            <person name="Xiao X.J."/>
            <person name="Hsiao Y.Y."/>
            <person name="Wu W.L."/>
            <person name="Chen Y.Y."/>
            <person name="Mitsuda N."/>
            <person name="Ohme-Takagi M."/>
            <person name="Luo Y.B."/>
            <person name="Van de Peer Y."/>
            <person name="Liu Z.J."/>
        </authorList>
    </citation>
    <scope>NUCLEOTIDE SEQUENCE [LARGE SCALE GENOMIC DNA]</scope>
    <source>
        <tissue evidence="2">The whole plant</tissue>
    </source>
</reference>
<dbReference type="Pfam" id="PF14009">
    <property type="entry name" value="PADRE"/>
    <property type="match status" value="1"/>
</dbReference>
<dbReference type="InterPro" id="IPR025322">
    <property type="entry name" value="PADRE_dom"/>
</dbReference>
<proteinExistence type="predicted"/>